<dbReference type="AlphaFoldDB" id="A0A2M4D7A4"/>
<protein>
    <submittedName>
        <fullName evidence="1">Putative secreted protein</fullName>
    </submittedName>
</protein>
<sequence length="74" mass="8308">MYVGVCVWRALLCRGGWKVEGAIILRLTVFLRNVYGHFTVCHKRTAEQIEALLSLLPWIAIAIAGCMCECVCTH</sequence>
<name>A0A2M4D7A4_ANODA</name>
<reference evidence="1" key="1">
    <citation type="submission" date="2018-01" db="EMBL/GenBank/DDBJ databases">
        <title>An insight into the sialome of Amazonian anophelines.</title>
        <authorList>
            <person name="Ribeiro J.M."/>
            <person name="Scarpassa V."/>
            <person name="Calvo E."/>
        </authorList>
    </citation>
    <scope>NUCLEOTIDE SEQUENCE</scope>
</reference>
<dbReference type="EMBL" id="GGFL01008780">
    <property type="protein sequence ID" value="MBW72958.1"/>
    <property type="molecule type" value="Transcribed_RNA"/>
</dbReference>
<accession>A0A2M4D7A4</accession>
<evidence type="ECO:0000313" key="1">
    <source>
        <dbReference type="EMBL" id="MBW72958.1"/>
    </source>
</evidence>
<organism evidence="1">
    <name type="scientific">Anopheles darlingi</name>
    <name type="common">Mosquito</name>
    <dbReference type="NCBI Taxonomy" id="43151"/>
    <lineage>
        <taxon>Eukaryota</taxon>
        <taxon>Metazoa</taxon>
        <taxon>Ecdysozoa</taxon>
        <taxon>Arthropoda</taxon>
        <taxon>Hexapoda</taxon>
        <taxon>Insecta</taxon>
        <taxon>Pterygota</taxon>
        <taxon>Neoptera</taxon>
        <taxon>Endopterygota</taxon>
        <taxon>Diptera</taxon>
        <taxon>Nematocera</taxon>
        <taxon>Culicoidea</taxon>
        <taxon>Culicidae</taxon>
        <taxon>Anophelinae</taxon>
        <taxon>Anopheles</taxon>
    </lineage>
</organism>
<proteinExistence type="predicted"/>